<feature type="compositionally biased region" description="Pro residues" evidence="1">
    <location>
        <begin position="153"/>
        <end position="170"/>
    </location>
</feature>
<feature type="region of interest" description="Disordered" evidence="1">
    <location>
        <begin position="148"/>
        <end position="170"/>
    </location>
</feature>
<evidence type="ECO:0000256" key="1">
    <source>
        <dbReference type="SAM" id="MobiDB-lite"/>
    </source>
</evidence>
<proteinExistence type="predicted"/>
<name>A0A516V1M1_9GAMM</name>
<accession>A0A516V1M1</accession>
<dbReference type="OrthoDB" id="5966769at2"/>
<feature type="signal peptide" evidence="2">
    <location>
        <begin position="1"/>
        <end position="21"/>
    </location>
</feature>
<keyword evidence="4" id="KW-1185">Reference proteome</keyword>
<feature type="chain" id="PRO_5022008880" description="Secreted protein" evidence="2">
    <location>
        <begin position="22"/>
        <end position="170"/>
    </location>
</feature>
<dbReference type="RefSeq" id="WP_143877938.1">
    <property type="nucleotide sequence ID" value="NZ_BAABLZ010000002.1"/>
</dbReference>
<dbReference type="AlphaFoldDB" id="A0A516V1M1"/>
<keyword evidence="2" id="KW-0732">Signal</keyword>
<protein>
    <recommendedName>
        <fullName evidence="5">Secreted protein</fullName>
    </recommendedName>
</protein>
<evidence type="ECO:0000313" key="4">
    <source>
        <dbReference type="Proteomes" id="UP000315891"/>
    </source>
</evidence>
<dbReference type="EMBL" id="CP041742">
    <property type="protein sequence ID" value="QDQ72422.1"/>
    <property type="molecule type" value="Genomic_DNA"/>
</dbReference>
<dbReference type="Proteomes" id="UP000315891">
    <property type="component" value="Chromosome"/>
</dbReference>
<evidence type="ECO:0000313" key="3">
    <source>
        <dbReference type="EMBL" id="QDQ72422.1"/>
    </source>
</evidence>
<gene>
    <name evidence="3" type="ORF">FNZ56_00225</name>
</gene>
<sequence length="170" mass="17769">MTDMRLAPFAALLLLPGFAHAEVISGGCTAAAPVSQANTISLAPVASELVPAYTDLGATGAVLSQAYDASQSVDQVLLRLRLASCGNIANAMRPGASGSVDPNDPAAYKPQTQWDNTPWRFNMTQNGKHMTADEFDAWMKARGVRVVGRKPDPAPAAIPESPPAEAPKGN</sequence>
<reference evidence="3 4" key="1">
    <citation type="submission" date="2019-07" db="EMBL/GenBank/DDBJ databases">
        <title>Lysobacter weifangensis sp. nov., isolated from bensulfuron-methyl contaminated farmland soil.</title>
        <authorList>
            <person name="Zhao H."/>
        </authorList>
    </citation>
    <scope>NUCLEOTIDE SEQUENCE [LARGE SCALE GENOMIC DNA]</scope>
    <source>
        <strain evidence="3 4">CC-Bw-6</strain>
    </source>
</reference>
<organism evidence="3 4">
    <name type="scientific">Pseudoluteimonas lycopersici</name>
    <dbReference type="NCBI Taxonomy" id="1324796"/>
    <lineage>
        <taxon>Bacteria</taxon>
        <taxon>Pseudomonadati</taxon>
        <taxon>Pseudomonadota</taxon>
        <taxon>Gammaproteobacteria</taxon>
        <taxon>Lysobacterales</taxon>
        <taxon>Lysobacteraceae</taxon>
        <taxon>Pseudoluteimonas</taxon>
    </lineage>
</organism>
<evidence type="ECO:0008006" key="5">
    <source>
        <dbReference type="Google" id="ProtNLM"/>
    </source>
</evidence>
<evidence type="ECO:0000256" key="2">
    <source>
        <dbReference type="SAM" id="SignalP"/>
    </source>
</evidence>